<dbReference type="AlphaFoldDB" id="A0A1Y4IP29"/>
<reference evidence="3" key="2">
    <citation type="journal article" date="2018" name="BMC Genomics">
        <title>Whole genome sequencing and function prediction of 133 gut anaerobes isolated from chicken caecum in pure cultures.</title>
        <authorList>
            <person name="Medvecky M."/>
            <person name="Cejkova D."/>
            <person name="Polansky O."/>
            <person name="Karasova D."/>
            <person name="Kubasova T."/>
            <person name="Cizek A."/>
            <person name="Rychlik I."/>
        </authorList>
    </citation>
    <scope>NUCLEOTIDE SEQUENCE</scope>
    <source>
        <strain evidence="3">An199</strain>
    </source>
</reference>
<reference evidence="4" key="1">
    <citation type="submission" date="2017-04" db="EMBL/GenBank/DDBJ databases">
        <title>Function of individual gut microbiota members based on whole genome sequencing of pure cultures obtained from chicken caecum.</title>
        <authorList>
            <person name="Medvecky M."/>
            <person name="Cejkova D."/>
            <person name="Polansky O."/>
            <person name="Karasova D."/>
            <person name="Kubasova T."/>
            <person name="Cizek A."/>
            <person name="Rychlik I."/>
        </authorList>
    </citation>
    <scope>NUCLEOTIDE SEQUENCE [LARGE SCALE GENOMIC DNA]</scope>
    <source>
        <strain evidence="4">An199</strain>
    </source>
</reference>
<dbReference type="Proteomes" id="UP000471216">
    <property type="component" value="Unassembled WGS sequence"/>
</dbReference>
<organism evidence="3 4">
    <name type="scientific">Parabacteroides distasonis</name>
    <dbReference type="NCBI Taxonomy" id="823"/>
    <lineage>
        <taxon>Bacteria</taxon>
        <taxon>Pseudomonadati</taxon>
        <taxon>Bacteroidota</taxon>
        <taxon>Bacteroidia</taxon>
        <taxon>Bacteroidales</taxon>
        <taxon>Tannerellaceae</taxon>
        <taxon>Parabacteroides</taxon>
    </lineage>
</organism>
<accession>A0A1Y4IP29</accession>
<dbReference type="EMBL" id="WKMW01000004">
    <property type="protein sequence ID" value="MRY83725.1"/>
    <property type="molecule type" value="Genomic_DNA"/>
</dbReference>
<dbReference type="GeneID" id="73803245"/>
<dbReference type="EMBL" id="WKMX01000011">
    <property type="protein sequence ID" value="MRZ07016.1"/>
    <property type="molecule type" value="Genomic_DNA"/>
</dbReference>
<dbReference type="Proteomes" id="UP000450599">
    <property type="component" value="Unassembled WGS sequence"/>
</dbReference>
<comment type="caution">
    <text evidence="3">The sequence shown here is derived from an EMBL/GenBank/DDBJ whole genome shotgun (WGS) entry which is preliminary data.</text>
</comment>
<dbReference type="RefSeq" id="WP_004328960.1">
    <property type="nucleotide sequence ID" value="NZ_JADMQG010000028.1"/>
</dbReference>
<evidence type="ECO:0000313" key="1">
    <source>
        <dbReference type="EMBL" id="MRY83725.1"/>
    </source>
</evidence>
<sequence length="823" mass="94404">MKLYIPTCTLNFNNILSSESISPLGFYARRGFGNKRFYPVCANDKEQVIILYSKYPRFEIEENDLENYPMVIEIETDDYKDGFFEKAKEHDGVETYLCYHTINLNPFHCRIYFNSYQERQGVLSKAEQSLENKFYKLYAPNIDVKPKEKKTFFGVAKDLFTQSEKDDFLWNPSYVNFKIKNEPINVSRDVLLDRIKGFIYCYLIGANSSVSNEVGKLKALSRKLRNTLSAVVNSPDKRPTQAQDDAILNGIREFNEIYSSIDEDTIWNKNLLELKLSDNPQGLSTKDAKNLLHYWGVYDAFCNKLPLRRVYDANELWSCLEYVSPETFSRVIDNMNSTIRKLEAKDNAQREKYAIEELLNVDDNLSLHILDTSYQSSFYKNLICSQFMAEYKSVMEENGVEEPLAQAYNGGMILRNMLGDKWDSNPASAYVGALLNHFQENSAFDLFAIENDVLSSFAAFCQKGDNIDRLVEYLVQVGFCNYKLAYGIYGATRGFTSLPKTFTSVLINGNKDYYQSFASNVWRMLNGIEIKDAVLPKASNSTSVIVESQLGSKIIENQNNVESKVVKQQKVVEAVNKAVKLENIVQSPKAFMYIFSSFSRITTTKAYKALDAVNFAGDEGSYTPEQFRSKIYSIVGKEGLKTQKENIDKAIELESKRQDPEAFLSILDNFLKPTDAAYKKIEKLISSIKSLNTTSYPQPQGNNVISQDGVEKRNLKPIHPTSSKFVEDANVNYFILSRNYLPIKMRETLSRKVITFQKGYAPGGKYYSNPLGNPIDNRSTIDHFKHWCFYDKGGYPPIVEGTYENKQYFEQLMQDLFNRYANR</sequence>
<dbReference type="EMBL" id="NFJX01000002">
    <property type="protein sequence ID" value="OUP22003.1"/>
    <property type="molecule type" value="Genomic_DNA"/>
</dbReference>
<dbReference type="Proteomes" id="UP000195950">
    <property type="component" value="Unassembled WGS sequence"/>
</dbReference>
<evidence type="ECO:0000313" key="2">
    <source>
        <dbReference type="EMBL" id="MRZ07016.1"/>
    </source>
</evidence>
<evidence type="ECO:0000313" key="4">
    <source>
        <dbReference type="Proteomes" id="UP000195950"/>
    </source>
</evidence>
<reference evidence="5 6" key="3">
    <citation type="journal article" date="2019" name="Nat. Med.">
        <title>A library of human gut bacterial isolates paired with longitudinal multiomics data enables mechanistic microbiome research.</title>
        <authorList>
            <person name="Poyet M."/>
            <person name="Groussin M."/>
            <person name="Gibbons S.M."/>
            <person name="Avila-Pacheco J."/>
            <person name="Jiang X."/>
            <person name="Kearney S.M."/>
            <person name="Perrotta A.R."/>
            <person name="Berdy B."/>
            <person name="Zhao S."/>
            <person name="Lieberman T.D."/>
            <person name="Swanson P.K."/>
            <person name="Smith M."/>
            <person name="Roesemann S."/>
            <person name="Alexander J.E."/>
            <person name="Rich S.A."/>
            <person name="Livny J."/>
            <person name="Vlamakis H."/>
            <person name="Clish C."/>
            <person name="Bullock K."/>
            <person name="Deik A."/>
            <person name="Scott J."/>
            <person name="Pierce K.A."/>
            <person name="Xavier R.J."/>
            <person name="Alm E.J."/>
        </authorList>
    </citation>
    <scope>NUCLEOTIDE SEQUENCE [LARGE SCALE GENOMIC DNA]</scope>
    <source>
        <strain evidence="2 6">BIOML-A10</strain>
        <strain evidence="1 5">BIOML-A11</strain>
    </source>
</reference>
<evidence type="ECO:0000313" key="5">
    <source>
        <dbReference type="Proteomes" id="UP000450599"/>
    </source>
</evidence>
<protein>
    <submittedName>
        <fullName evidence="3">Uncharacterized protein</fullName>
    </submittedName>
</protein>
<gene>
    <name evidence="3" type="ORF">B5F32_03180</name>
    <name evidence="2" type="ORF">GKD54_12490</name>
    <name evidence="1" type="ORF">GKD58_05550</name>
</gene>
<evidence type="ECO:0000313" key="3">
    <source>
        <dbReference type="EMBL" id="OUP22003.1"/>
    </source>
</evidence>
<proteinExistence type="predicted"/>
<name>A0A1Y4IP29_PARDI</name>
<evidence type="ECO:0000313" key="6">
    <source>
        <dbReference type="Proteomes" id="UP000471216"/>
    </source>
</evidence>